<keyword evidence="7" id="KW-0998">Cell outer membrane</keyword>
<keyword evidence="3" id="KW-0813">Transport</keyword>
<dbReference type="Pfam" id="PF02321">
    <property type="entry name" value="OEP"/>
    <property type="match status" value="2"/>
</dbReference>
<keyword evidence="11" id="KW-1185">Reference proteome</keyword>
<accession>A0ABT8S9R0</accession>
<evidence type="ECO:0000313" key="10">
    <source>
        <dbReference type="EMBL" id="MDO1534742.1"/>
    </source>
</evidence>
<dbReference type="PANTHER" id="PTHR30026">
    <property type="entry name" value="OUTER MEMBRANE PROTEIN TOLC"/>
    <property type="match status" value="1"/>
</dbReference>
<evidence type="ECO:0000256" key="3">
    <source>
        <dbReference type="ARBA" id="ARBA00022448"/>
    </source>
</evidence>
<feature type="compositionally biased region" description="Polar residues" evidence="8">
    <location>
        <begin position="453"/>
        <end position="468"/>
    </location>
</feature>
<organism evidence="10 11">
    <name type="scientific">Variovorax ginsengisoli</name>
    <dbReference type="NCBI Taxonomy" id="363844"/>
    <lineage>
        <taxon>Bacteria</taxon>
        <taxon>Pseudomonadati</taxon>
        <taxon>Pseudomonadota</taxon>
        <taxon>Betaproteobacteria</taxon>
        <taxon>Burkholderiales</taxon>
        <taxon>Comamonadaceae</taxon>
        <taxon>Variovorax</taxon>
    </lineage>
</organism>
<feature type="signal peptide" evidence="9">
    <location>
        <begin position="1"/>
        <end position="27"/>
    </location>
</feature>
<evidence type="ECO:0000313" key="11">
    <source>
        <dbReference type="Proteomes" id="UP001169027"/>
    </source>
</evidence>
<name>A0ABT8S9R0_9BURK</name>
<sequence length="519" mass="54720">MPVPRPLPLSAALATVFAAAIALPAHGQSLIELYDAARGFDATYQGARAQYDANLARAAQAKAGILPAVGLSANATATHQELSTDNASLTRGIPTQAAGINATQPLYRPANWAVWEQSKRQLGIAEDTLKIAEQDLVVRVSQAYFDVLSSQDSLALVRAQKIGVAEQLASAKRNFEVGTSTITDTREAQARYDLVLAQEIAAENDLQVKKIVLDQLVGRTGTQPIPLAAPVALPPVQPADINAWVTQADDIHPAIDQARLGLEVAKLEVEKAQAGHKPTLDAQLGYNVTNNPNGTTTSTTTGKVRVNAASIALVFNMPLFAGFATENRVKETLALEENSRQTLEATRRSVSQATRSAYLGLISGAGQVKALEAAEASSQSALDANRLGYQVGVRINIDVLNSQAQLFQTKRDLAVARYNVLVGNLKLRQANGTLSADDLQAINDTLAIGGRASVQSEASPTQPSAATQSPVPVPPASLPRPGTSAAPVVPPVVTPPFNPQPPTMPVPPPPPVIEQLPTR</sequence>
<reference evidence="10" key="1">
    <citation type="submission" date="2023-06" db="EMBL/GenBank/DDBJ databases">
        <authorList>
            <person name="Jiang Y."/>
            <person name="Liu Q."/>
        </authorList>
    </citation>
    <scope>NUCLEOTIDE SEQUENCE</scope>
    <source>
        <strain evidence="10">CGMCC 1.12090</strain>
    </source>
</reference>
<keyword evidence="5" id="KW-0812">Transmembrane</keyword>
<evidence type="ECO:0000256" key="6">
    <source>
        <dbReference type="ARBA" id="ARBA00023136"/>
    </source>
</evidence>
<evidence type="ECO:0000256" key="5">
    <source>
        <dbReference type="ARBA" id="ARBA00022692"/>
    </source>
</evidence>
<evidence type="ECO:0000256" key="2">
    <source>
        <dbReference type="ARBA" id="ARBA00007613"/>
    </source>
</evidence>
<dbReference type="SUPFAM" id="SSF56954">
    <property type="entry name" value="Outer membrane efflux proteins (OEP)"/>
    <property type="match status" value="1"/>
</dbReference>
<comment type="subcellular location">
    <subcellularLocation>
        <location evidence="1">Cell outer membrane</location>
    </subcellularLocation>
</comment>
<keyword evidence="9" id="KW-0732">Signal</keyword>
<dbReference type="NCBIfam" id="TIGR01844">
    <property type="entry name" value="type_I_sec_TolC"/>
    <property type="match status" value="1"/>
</dbReference>
<proteinExistence type="inferred from homology"/>
<feature type="compositionally biased region" description="Pro residues" evidence="8">
    <location>
        <begin position="488"/>
        <end position="512"/>
    </location>
</feature>
<protein>
    <submittedName>
        <fullName evidence="10">TolC family outer membrane protein</fullName>
    </submittedName>
</protein>
<evidence type="ECO:0000256" key="1">
    <source>
        <dbReference type="ARBA" id="ARBA00004442"/>
    </source>
</evidence>
<keyword evidence="4" id="KW-1134">Transmembrane beta strand</keyword>
<dbReference type="InterPro" id="IPR051906">
    <property type="entry name" value="TolC-like"/>
</dbReference>
<comment type="similarity">
    <text evidence="2">Belongs to the outer membrane factor (OMF) (TC 1.B.17) family.</text>
</comment>
<evidence type="ECO:0000256" key="4">
    <source>
        <dbReference type="ARBA" id="ARBA00022452"/>
    </source>
</evidence>
<feature type="region of interest" description="Disordered" evidence="8">
    <location>
        <begin position="453"/>
        <end position="519"/>
    </location>
</feature>
<feature type="chain" id="PRO_5047217651" evidence="9">
    <location>
        <begin position="28"/>
        <end position="519"/>
    </location>
</feature>
<evidence type="ECO:0000256" key="9">
    <source>
        <dbReference type="SAM" id="SignalP"/>
    </source>
</evidence>
<dbReference type="Gene3D" id="1.20.1600.10">
    <property type="entry name" value="Outer membrane efflux proteins (OEP)"/>
    <property type="match status" value="1"/>
</dbReference>
<evidence type="ECO:0000256" key="7">
    <source>
        <dbReference type="ARBA" id="ARBA00023237"/>
    </source>
</evidence>
<dbReference type="InterPro" id="IPR003423">
    <property type="entry name" value="OMP_efflux"/>
</dbReference>
<dbReference type="PANTHER" id="PTHR30026:SF20">
    <property type="entry name" value="OUTER MEMBRANE PROTEIN TOLC"/>
    <property type="match status" value="1"/>
</dbReference>
<dbReference type="RefSeq" id="WP_301812504.1">
    <property type="nucleotide sequence ID" value="NZ_JAUJZH010000015.1"/>
</dbReference>
<gene>
    <name evidence="10" type="ORF">Q2T77_20830</name>
</gene>
<dbReference type="Proteomes" id="UP001169027">
    <property type="component" value="Unassembled WGS sequence"/>
</dbReference>
<evidence type="ECO:0000256" key="8">
    <source>
        <dbReference type="SAM" id="MobiDB-lite"/>
    </source>
</evidence>
<keyword evidence="6" id="KW-0472">Membrane</keyword>
<dbReference type="InterPro" id="IPR010130">
    <property type="entry name" value="T1SS_OMP_TolC"/>
</dbReference>
<comment type="caution">
    <text evidence="10">The sequence shown here is derived from an EMBL/GenBank/DDBJ whole genome shotgun (WGS) entry which is preliminary data.</text>
</comment>
<dbReference type="EMBL" id="JAUKVY010000015">
    <property type="protein sequence ID" value="MDO1534742.1"/>
    <property type="molecule type" value="Genomic_DNA"/>
</dbReference>